<dbReference type="GO" id="GO:0005737">
    <property type="term" value="C:cytoplasm"/>
    <property type="evidence" value="ECO:0007669"/>
    <property type="project" value="UniProtKB-SubCell"/>
</dbReference>
<keyword evidence="5 7" id="KW-0238">DNA-binding</keyword>
<evidence type="ECO:0000256" key="4">
    <source>
        <dbReference type="ARBA" id="ARBA00023027"/>
    </source>
</evidence>
<dbReference type="NCBIfam" id="NF003996">
    <property type="entry name" value="PRK05472.2-5"/>
    <property type="match status" value="1"/>
</dbReference>
<comment type="function">
    <text evidence="7">Modulates transcription in response to changes in cellular NADH/NAD(+) redox state.</text>
</comment>
<dbReference type="EMBL" id="DVFI01000133">
    <property type="protein sequence ID" value="HIQ63859.1"/>
    <property type="molecule type" value="Genomic_DNA"/>
</dbReference>
<dbReference type="Proteomes" id="UP000886819">
    <property type="component" value="Unassembled WGS sequence"/>
</dbReference>
<comment type="similarity">
    <text evidence="7">Belongs to the transcriptional regulatory Rex family.</text>
</comment>
<keyword evidence="1 7" id="KW-0963">Cytoplasm</keyword>
<keyword evidence="2 7" id="KW-0678">Repressor</keyword>
<feature type="domain" description="CoA-binding" evidence="8">
    <location>
        <begin position="81"/>
        <end position="181"/>
    </location>
</feature>
<dbReference type="InterPro" id="IPR009718">
    <property type="entry name" value="Rex_DNA-bd_C_dom"/>
</dbReference>
<dbReference type="SUPFAM" id="SSF46785">
    <property type="entry name" value="Winged helix' DNA-binding domain"/>
    <property type="match status" value="1"/>
</dbReference>
<evidence type="ECO:0000256" key="1">
    <source>
        <dbReference type="ARBA" id="ARBA00022490"/>
    </source>
</evidence>
<dbReference type="NCBIfam" id="NF003994">
    <property type="entry name" value="PRK05472.2-3"/>
    <property type="match status" value="1"/>
</dbReference>
<dbReference type="GO" id="GO:0003677">
    <property type="term" value="F:DNA binding"/>
    <property type="evidence" value="ECO:0007669"/>
    <property type="project" value="UniProtKB-UniRule"/>
</dbReference>
<dbReference type="AlphaFoldDB" id="A0A9D1CKM7"/>
<comment type="caution">
    <text evidence="9">The sequence shown here is derived from an EMBL/GenBank/DDBJ whole genome shotgun (WGS) entry which is preliminary data.</text>
</comment>
<evidence type="ECO:0000256" key="2">
    <source>
        <dbReference type="ARBA" id="ARBA00022491"/>
    </source>
</evidence>
<dbReference type="GO" id="GO:0003700">
    <property type="term" value="F:DNA-binding transcription factor activity"/>
    <property type="evidence" value="ECO:0007669"/>
    <property type="project" value="UniProtKB-UniRule"/>
</dbReference>
<dbReference type="InterPro" id="IPR003781">
    <property type="entry name" value="CoA-bd"/>
</dbReference>
<evidence type="ECO:0000259" key="8">
    <source>
        <dbReference type="SMART" id="SM00881"/>
    </source>
</evidence>
<feature type="binding site" evidence="7">
    <location>
        <begin position="91"/>
        <end position="96"/>
    </location>
    <ligand>
        <name>NAD(+)</name>
        <dbReference type="ChEBI" id="CHEBI:57540"/>
    </ligand>
</feature>
<comment type="subcellular location">
    <subcellularLocation>
        <location evidence="7">Cytoplasm</location>
    </subcellularLocation>
</comment>
<dbReference type="Pfam" id="PF02629">
    <property type="entry name" value="CoA_binding"/>
    <property type="match status" value="1"/>
</dbReference>
<dbReference type="SMART" id="SM00881">
    <property type="entry name" value="CoA_binding"/>
    <property type="match status" value="1"/>
</dbReference>
<keyword evidence="3 7" id="KW-0805">Transcription regulation</keyword>
<dbReference type="Gene3D" id="1.10.10.10">
    <property type="entry name" value="Winged helix-like DNA-binding domain superfamily/Winged helix DNA-binding domain"/>
    <property type="match status" value="1"/>
</dbReference>
<dbReference type="NCBIfam" id="NF003995">
    <property type="entry name" value="PRK05472.2-4"/>
    <property type="match status" value="1"/>
</dbReference>
<dbReference type="PANTHER" id="PTHR35786">
    <property type="entry name" value="REDOX-SENSING TRANSCRIPTIONAL REPRESSOR REX"/>
    <property type="match status" value="1"/>
</dbReference>
<protein>
    <recommendedName>
        <fullName evidence="7">Redox-sensing transcriptional repressor Rex</fullName>
    </recommendedName>
</protein>
<name>A0A9D1CKM7_9FIRM</name>
<evidence type="ECO:0000313" key="10">
    <source>
        <dbReference type="Proteomes" id="UP000886819"/>
    </source>
</evidence>
<feature type="DNA-binding region" description="H-T-H motif" evidence="7">
    <location>
        <begin position="17"/>
        <end position="56"/>
    </location>
</feature>
<organism evidence="9 10">
    <name type="scientific">Candidatus Avichristensenella intestinipullorum</name>
    <dbReference type="NCBI Taxonomy" id="2840693"/>
    <lineage>
        <taxon>Bacteria</taxon>
        <taxon>Bacillati</taxon>
        <taxon>Bacillota</taxon>
        <taxon>Clostridia</taxon>
        <taxon>Candidatus Avichristensenella</taxon>
    </lineage>
</organism>
<dbReference type="InterPro" id="IPR036388">
    <property type="entry name" value="WH-like_DNA-bd_sf"/>
</dbReference>
<dbReference type="Pfam" id="PF06971">
    <property type="entry name" value="Put_DNA-bind_N"/>
    <property type="match status" value="1"/>
</dbReference>
<comment type="subunit">
    <text evidence="7">Homodimer.</text>
</comment>
<dbReference type="InterPro" id="IPR022876">
    <property type="entry name" value="Tscrpt_rep_Rex"/>
</dbReference>
<evidence type="ECO:0000256" key="5">
    <source>
        <dbReference type="ARBA" id="ARBA00023125"/>
    </source>
</evidence>
<dbReference type="InterPro" id="IPR036291">
    <property type="entry name" value="NAD(P)-bd_dom_sf"/>
</dbReference>
<reference evidence="9" key="1">
    <citation type="submission" date="2020-10" db="EMBL/GenBank/DDBJ databases">
        <authorList>
            <person name="Gilroy R."/>
        </authorList>
    </citation>
    <scope>NUCLEOTIDE SEQUENCE</scope>
    <source>
        <strain evidence="9">ChiHile30-977</strain>
    </source>
</reference>
<dbReference type="Gene3D" id="3.40.50.720">
    <property type="entry name" value="NAD(P)-binding Rossmann-like Domain"/>
    <property type="match status" value="1"/>
</dbReference>
<dbReference type="PANTHER" id="PTHR35786:SF1">
    <property type="entry name" value="REDOX-SENSING TRANSCRIPTIONAL REPRESSOR REX 1"/>
    <property type="match status" value="1"/>
</dbReference>
<accession>A0A9D1CKM7</accession>
<reference evidence="9" key="2">
    <citation type="journal article" date="2021" name="PeerJ">
        <title>Extensive microbial diversity within the chicken gut microbiome revealed by metagenomics and culture.</title>
        <authorList>
            <person name="Gilroy R."/>
            <person name="Ravi A."/>
            <person name="Getino M."/>
            <person name="Pursley I."/>
            <person name="Horton D.L."/>
            <person name="Alikhan N.F."/>
            <person name="Baker D."/>
            <person name="Gharbi K."/>
            <person name="Hall N."/>
            <person name="Watson M."/>
            <person name="Adriaenssens E.M."/>
            <person name="Foster-Nyarko E."/>
            <person name="Jarju S."/>
            <person name="Secka A."/>
            <person name="Antonio M."/>
            <person name="Oren A."/>
            <person name="Chaudhuri R.R."/>
            <person name="La Ragione R."/>
            <person name="Hildebrand F."/>
            <person name="Pallen M.J."/>
        </authorList>
    </citation>
    <scope>NUCLEOTIDE SEQUENCE</scope>
    <source>
        <strain evidence="9">ChiHile30-977</strain>
    </source>
</reference>
<proteinExistence type="inferred from homology"/>
<dbReference type="InterPro" id="IPR036390">
    <property type="entry name" value="WH_DNA-bd_sf"/>
</dbReference>
<keyword evidence="6 7" id="KW-0804">Transcription</keyword>
<gene>
    <name evidence="7" type="primary">rex</name>
    <name evidence="9" type="ORF">IAA66_09805</name>
</gene>
<sequence>MTERSTTASASLQRLPQYLAYLKVQQKMGATSISSTRIAGDMHLTSIQVRKDLAMASKAGRPKTGYPLDTLIADLERFLGYHNAHDAFLVGAGKLGRALLGYEKFAEYGLSILAAFDVDPEIVGREVAGKPVFPMEKFSNLASRMKVRLGILTVPEAVAQSVCDEMTAGGIRAIWNFSGVHLQVPEGIILQNENMAASFAVLSNRLAKALRQDATEGGLGT</sequence>
<evidence type="ECO:0000256" key="6">
    <source>
        <dbReference type="ARBA" id="ARBA00023163"/>
    </source>
</evidence>
<keyword evidence="4 7" id="KW-0520">NAD</keyword>
<evidence type="ECO:0000256" key="3">
    <source>
        <dbReference type="ARBA" id="ARBA00023015"/>
    </source>
</evidence>
<dbReference type="GO" id="GO:0045892">
    <property type="term" value="P:negative regulation of DNA-templated transcription"/>
    <property type="evidence" value="ECO:0007669"/>
    <property type="project" value="InterPro"/>
</dbReference>
<evidence type="ECO:0000256" key="7">
    <source>
        <dbReference type="HAMAP-Rule" id="MF_01131"/>
    </source>
</evidence>
<evidence type="ECO:0000313" key="9">
    <source>
        <dbReference type="EMBL" id="HIQ63859.1"/>
    </source>
</evidence>
<dbReference type="SUPFAM" id="SSF51735">
    <property type="entry name" value="NAD(P)-binding Rossmann-fold domains"/>
    <property type="match status" value="1"/>
</dbReference>
<dbReference type="HAMAP" id="MF_01131">
    <property type="entry name" value="Rex"/>
    <property type="match status" value="1"/>
</dbReference>
<dbReference type="GO" id="GO:0051775">
    <property type="term" value="P:response to redox state"/>
    <property type="evidence" value="ECO:0007669"/>
    <property type="project" value="InterPro"/>
</dbReference>